<protein>
    <submittedName>
        <fullName evidence="2">Uncharacterized protein</fullName>
    </submittedName>
</protein>
<comment type="caution">
    <text evidence="2">The sequence shown here is derived from an EMBL/GenBank/DDBJ whole genome shotgun (WGS) entry which is preliminary data.</text>
</comment>
<accession>A0A8J4G3Z4</accession>
<feature type="region of interest" description="Disordered" evidence="1">
    <location>
        <begin position="82"/>
        <end position="101"/>
    </location>
</feature>
<dbReference type="EMBL" id="BNCQ01000005">
    <property type="protein sequence ID" value="GIL98619.1"/>
    <property type="molecule type" value="Genomic_DNA"/>
</dbReference>
<sequence length="117" mass="12494">MISDIVTLPVCLIFFSFLRSRGGSLRALMTSAAAEGMTEIFAWRFWTVSLTVIRRPFQSLAVSLAISSPIFLGDRPSGPILGAKEEAAPTSPPVTRTHTSTTSLGSNLGGMVLKLPL</sequence>
<gene>
    <name evidence="2" type="ORF">Vretimale_3963</name>
</gene>
<dbReference type="AlphaFoldDB" id="A0A8J4G3Z4"/>
<evidence type="ECO:0000313" key="2">
    <source>
        <dbReference type="EMBL" id="GIL98619.1"/>
    </source>
</evidence>
<reference evidence="2" key="1">
    <citation type="journal article" date="2021" name="Proc. Natl. Acad. Sci. U.S.A.">
        <title>Three genomes in the algal genus Volvox reveal the fate of a haploid sex-determining region after a transition to homothallism.</title>
        <authorList>
            <person name="Yamamoto K."/>
            <person name="Hamaji T."/>
            <person name="Kawai-Toyooka H."/>
            <person name="Matsuzaki R."/>
            <person name="Takahashi F."/>
            <person name="Nishimura Y."/>
            <person name="Kawachi M."/>
            <person name="Noguchi H."/>
            <person name="Minakuchi Y."/>
            <person name="Umen J.G."/>
            <person name="Toyoda A."/>
            <person name="Nozaki H."/>
        </authorList>
    </citation>
    <scope>NUCLEOTIDE SEQUENCE</scope>
    <source>
        <strain evidence="2">NIES-3785</strain>
    </source>
</reference>
<proteinExistence type="predicted"/>
<name>A0A8J4G3Z4_9CHLO</name>
<feature type="non-terminal residue" evidence="2">
    <location>
        <position position="1"/>
    </location>
</feature>
<dbReference type="Proteomes" id="UP000722791">
    <property type="component" value="Unassembled WGS sequence"/>
</dbReference>
<evidence type="ECO:0000256" key="1">
    <source>
        <dbReference type="SAM" id="MobiDB-lite"/>
    </source>
</evidence>
<organism evidence="2 3">
    <name type="scientific">Volvox reticuliferus</name>
    <dbReference type="NCBI Taxonomy" id="1737510"/>
    <lineage>
        <taxon>Eukaryota</taxon>
        <taxon>Viridiplantae</taxon>
        <taxon>Chlorophyta</taxon>
        <taxon>core chlorophytes</taxon>
        <taxon>Chlorophyceae</taxon>
        <taxon>CS clade</taxon>
        <taxon>Chlamydomonadales</taxon>
        <taxon>Volvocaceae</taxon>
        <taxon>Volvox</taxon>
    </lineage>
</organism>
<evidence type="ECO:0000313" key="3">
    <source>
        <dbReference type="Proteomes" id="UP000722791"/>
    </source>
</evidence>